<feature type="transmembrane region" description="Helical" evidence="10">
    <location>
        <begin position="182"/>
        <end position="202"/>
    </location>
</feature>
<feature type="transmembrane region" description="Helical" evidence="10">
    <location>
        <begin position="338"/>
        <end position="357"/>
    </location>
</feature>
<dbReference type="Pfam" id="PF00001">
    <property type="entry name" value="7tm_1"/>
    <property type="match status" value="1"/>
</dbReference>
<dbReference type="PROSITE" id="PS50262">
    <property type="entry name" value="G_PROTEIN_RECEP_F1_2"/>
    <property type="match status" value="1"/>
</dbReference>
<dbReference type="InterPro" id="IPR000611">
    <property type="entry name" value="NPY_rcpt"/>
</dbReference>
<comment type="similarity">
    <text evidence="2 9">Belongs to the G-protein coupled receptor 1 family.</text>
</comment>
<evidence type="ECO:0000256" key="2">
    <source>
        <dbReference type="ARBA" id="ARBA00010663"/>
    </source>
</evidence>
<evidence type="ECO:0000256" key="10">
    <source>
        <dbReference type="SAM" id="Phobius"/>
    </source>
</evidence>
<keyword evidence="3 9" id="KW-0812">Transmembrane</keyword>
<evidence type="ECO:0000313" key="14">
    <source>
        <dbReference type="RefSeq" id="XP_015181013.1"/>
    </source>
</evidence>
<evidence type="ECO:0000256" key="6">
    <source>
        <dbReference type="ARBA" id="ARBA00023136"/>
    </source>
</evidence>
<protein>
    <submittedName>
        <fullName evidence="14 15">Orexin receptor type 2-like</fullName>
    </submittedName>
</protein>
<feature type="domain" description="G-protein coupled receptors family 1 profile" evidence="12">
    <location>
        <begin position="82"/>
        <end position="354"/>
    </location>
</feature>
<evidence type="ECO:0000256" key="7">
    <source>
        <dbReference type="ARBA" id="ARBA00023170"/>
    </source>
</evidence>
<gene>
    <name evidence="14 15 16" type="primary">LOC107068787</name>
</gene>
<dbReference type="SMART" id="SM01381">
    <property type="entry name" value="7TM_GPCR_Srsx"/>
    <property type="match status" value="1"/>
</dbReference>
<feature type="transmembrane region" description="Helical" evidence="10">
    <location>
        <begin position="103"/>
        <end position="123"/>
    </location>
</feature>
<evidence type="ECO:0000256" key="9">
    <source>
        <dbReference type="RuleBase" id="RU000688"/>
    </source>
</evidence>
<keyword evidence="5 9" id="KW-0297">G-protein coupled receptor</keyword>
<evidence type="ECO:0000256" key="3">
    <source>
        <dbReference type="ARBA" id="ARBA00022692"/>
    </source>
</evidence>
<proteinExistence type="inferred from homology"/>
<keyword evidence="7 9" id="KW-0675">Receptor</keyword>
<dbReference type="PRINTS" id="PR00237">
    <property type="entry name" value="GPCRRHODOPSN"/>
</dbReference>
<evidence type="ECO:0000313" key="15">
    <source>
        <dbReference type="RefSeq" id="XP_015181014.1"/>
    </source>
</evidence>
<name>A0ABM1ILC7_POLDO</name>
<keyword evidence="8 9" id="KW-0807">Transducer</keyword>
<evidence type="ECO:0000256" key="4">
    <source>
        <dbReference type="ARBA" id="ARBA00022989"/>
    </source>
</evidence>
<dbReference type="PANTHER" id="PTHR45695:SF15">
    <property type="entry name" value="OPSIN RH2"/>
    <property type="match status" value="1"/>
</dbReference>
<dbReference type="RefSeq" id="XP_015181015.1">
    <property type="nucleotide sequence ID" value="XM_015325529.1"/>
</dbReference>
<keyword evidence="13" id="KW-1185">Reference proteome</keyword>
<dbReference type="RefSeq" id="XP_015181013.1">
    <property type="nucleotide sequence ID" value="XM_015325527.1"/>
</dbReference>
<dbReference type="GeneID" id="107068787"/>
<evidence type="ECO:0000313" key="16">
    <source>
        <dbReference type="RefSeq" id="XP_015181015.1"/>
    </source>
</evidence>
<feature type="transmembrane region" description="Helical" evidence="10">
    <location>
        <begin position="299"/>
        <end position="318"/>
    </location>
</feature>
<dbReference type="InterPro" id="IPR017452">
    <property type="entry name" value="GPCR_Rhodpsn_7TM"/>
</dbReference>
<keyword evidence="6 10" id="KW-0472">Membrane</keyword>
<dbReference type="Gene3D" id="1.20.1070.10">
    <property type="entry name" value="Rhodopsin 7-helix transmembrane proteins"/>
    <property type="match status" value="1"/>
</dbReference>
<feature type="transmembrane region" description="Helical" evidence="10">
    <location>
        <begin position="66"/>
        <end position="91"/>
    </location>
</feature>
<feature type="transmembrane region" description="Helical" evidence="10">
    <location>
        <begin position="230"/>
        <end position="251"/>
    </location>
</feature>
<organism evidence="13 15">
    <name type="scientific">Polistes dominula</name>
    <name type="common">European paper wasp</name>
    <name type="synonym">Vespa dominula</name>
    <dbReference type="NCBI Taxonomy" id="743375"/>
    <lineage>
        <taxon>Eukaryota</taxon>
        <taxon>Metazoa</taxon>
        <taxon>Ecdysozoa</taxon>
        <taxon>Arthropoda</taxon>
        <taxon>Hexapoda</taxon>
        <taxon>Insecta</taxon>
        <taxon>Pterygota</taxon>
        <taxon>Neoptera</taxon>
        <taxon>Endopterygota</taxon>
        <taxon>Hymenoptera</taxon>
        <taxon>Apocrita</taxon>
        <taxon>Aculeata</taxon>
        <taxon>Vespoidea</taxon>
        <taxon>Vespidae</taxon>
        <taxon>Polistinae</taxon>
        <taxon>Polistini</taxon>
        <taxon>Polistes</taxon>
    </lineage>
</organism>
<dbReference type="PRINTS" id="PR01012">
    <property type="entry name" value="NRPEPTIDEYR"/>
</dbReference>
<evidence type="ECO:0000256" key="1">
    <source>
        <dbReference type="ARBA" id="ARBA00004141"/>
    </source>
</evidence>
<keyword evidence="11" id="KW-0732">Signal</keyword>
<dbReference type="RefSeq" id="XP_015181014.1">
    <property type="nucleotide sequence ID" value="XM_015325528.1"/>
</dbReference>
<accession>A0ABM1ILC7</accession>
<evidence type="ECO:0000256" key="8">
    <source>
        <dbReference type="ARBA" id="ARBA00023224"/>
    </source>
</evidence>
<evidence type="ECO:0000259" key="12">
    <source>
        <dbReference type="PROSITE" id="PS50262"/>
    </source>
</evidence>
<comment type="subcellular location">
    <subcellularLocation>
        <location evidence="1">Membrane</location>
        <topology evidence="1">Multi-pass membrane protein</topology>
    </subcellularLocation>
</comment>
<sequence length="436" mass="49972">MDRSKVFLLMWFLFVLPLLTDTTNKSDFYSSMNFMNESNCTNDACIPDEEYLDIMYNDIFPNFTDWVMIALHSIIFITGLVGNFLVCLAVFRNHSMKTVTNYFIVNLAVADLLVILICLPPSVLWDVTETWFLGWGLCKAIPYLQTVSVSVSVLTLTCISIDRWYAICYPLKFRSTTKWAKIAIVIIWTVSFIFDIPDIIVLHTAPSGSKVKTILYTQCKSSLSHKDQTLLWAIKLTLFYIVPLIFMTVAYRQIIRVLWRSDIPGHNLSRRTYQMSEMPSIGAGNPEGQLRSRRKAAKMLIAIVVTFAICYFPVHLFSILKYTMLLPSGEWSIKASLFIHWLCYVNSAVNPLIYNFMSGKFRRQFKRAVPCFKKRKNRARATRIANITSFFAARSRATIKSLQTPTNSNNIQRNTEIIPLSGFAINEQPPTNGKLE</sequence>
<evidence type="ECO:0000313" key="13">
    <source>
        <dbReference type="Proteomes" id="UP000694924"/>
    </source>
</evidence>
<dbReference type="PROSITE" id="PS00237">
    <property type="entry name" value="G_PROTEIN_RECEP_F1_1"/>
    <property type="match status" value="1"/>
</dbReference>
<dbReference type="SUPFAM" id="SSF81321">
    <property type="entry name" value="Family A G protein-coupled receptor-like"/>
    <property type="match status" value="1"/>
</dbReference>
<feature type="chain" id="PRO_5045022449" evidence="11">
    <location>
        <begin position="23"/>
        <end position="436"/>
    </location>
</feature>
<evidence type="ECO:0000256" key="5">
    <source>
        <dbReference type="ARBA" id="ARBA00023040"/>
    </source>
</evidence>
<keyword evidence="4 10" id="KW-1133">Transmembrane helix</keyword>
<feature type="transmembrane region" description="Helical" evidence="10">
    <location>
        <begin position="143"/>
        <end position="161"/>
    </location>
</feature>
<dbReference type="InterPro" id="IPR000276">
    <property type="entry name" value="GPCR_Rhodpsn"/>
</dbReference>
<evidence type="ECO:0000256" key="11">
    <source>
        <dbReference type="SAM" id="SignalP"/>
    </source>
</evidence>
<dbReference type="Proteomes" id="UP000694924">
    <property type="component" value="Unplaced"/>
</dbReference>
<feature type="signal peptide" evidence="11">
    <location>
        <begin position="1"/>
        <end position="22"/>
    </location>
</feature>
<reference evidence="14 15" key="1">
    <citation type="submission" date="2025-05" db="UniProtKB">
        <authorList>
            <consortium name="RefSeq"/>
        </authorList>
    </citation>
    <scope>IDENTIFICATION</scope>
    <source>
        <tissue evidence="14 15">Whole body</tissue>
    </source>
</reference>
<dbReference type="PANTHER" id="PTHR45695">
    <property type="entry name" value="LEUCOKININ RECEPTOR-RELATED"/>
    <property type="match status" value="1"/>
</dbReference>